<evidence type="ECO:0000313" key="1">
    <source>
        <dbReference type="EMBL" id="GFT21821.1"/>
    </source>
</evidence>
<organism evidence="1 2">
    <name type="scientific">Nephila pilipes</name>
    <name type="common">Giant wood spider</name>
    <name type="synonym">Nephila maculata</name>
    <dbReference type="NCBI Taxonomy" id="299642"/>
    <lineage>
        <taxon>Eukaryota</taxon>
        <taxon>Metazoa</taxon>
        <taxon>Ecdysozoa</taxon>
        <taxon>Arthropoda</taxon>
        <taxon>Chelicerata</taxon>
        <taxon>Arachnida</taxon>
        <taxon>Araneae</taxon>
        <taxon>Araneomorphae</taxon>
        <taxon>Entelegynae</taxon>
        <taxon>Araneoidea</taxon>
        <taxon>Nephilidae</taxon>
        <taxon>Nephila</taxon>
    </lineage>
</organism>
<evidence type="ECO:0000313" key="2">
    <source>
        <dbReference type="Proteomes" id="UP000887013"/>
    </source>
</evidence>
<protein>
    <submittedName>
        <fullName evidence="1">Uncharacterized protein</fullName>
    </submittedName>
</protein>
<comment type="caution">
    <text evidence="1">The sequence shown here is derived from an EMBL/GenBank/DDBJ whole genome shotgun (WGS) entry which is preliminary data.</text>
</comment>
<dbReference type="AlphaFoldDB" id="A0A8X6NLD2"/>
<proteinExistence type="predicted"/>
<dbReference type="EMBL" id="BMAW01105960">
    <property type="protein sequence ID" value="GFT21821.1"/>
    <property type="molecule type" value="Genomic_DNA"/>
</dbReference>
<reference evidence="1" key="1">
    <citation type="submission" date="2020-08" db="EMBL/GenBank/DDBJ databases">
        <title>Multicomponent nature underlies the extraordinary mechanical properties of spider dragline silk.</title>
        <authorList>
            <person name="Kono N."/>
            <person name="Nakamura H."/>
            <person name="Mori M."/>
            <person name="Yoshida Y."/>
            <person name="Ohtoshi R."/>
            <person name="Malay A.D."/>
            <person name="Moran D.A.P."/>
            <person name="Tomita M."/>
            <person name="Numata K."/>
            <person name="Arakawa K."/>
        </authorList>
    </citation>
    <scope>NUCLEOTIDE SEQUENCE</scope>
</reference>
<sequence>MLNETRTKLGKTERATIQNTLMYRNFNGNHRSLGFGQAIPLVEPFYWPSERHRRAPSWGEGESSPFCVVKEQGRGGIENKILCSSRYSSELLSTSQAFWKKDDGATGESSIDIFSSDELSTHFCSPIRDFRRVT</sequence>
<keyword evidence="2" id="KW-1185">Reference proteome</keyword>
<gene>
    <name evidence="1" type="ORF">NPIL_153411</name>
</gene>
<name>A0A8X6NLD2_NEPPI</name>
<accession>A0A8X6NLD2</accession>
<dbReference type="Proteomes" id="UP000887013">
    <property type="component" value="Unassembled WGS sequence"/>
</dbReference>